<accession>A0A5J4SZ35</accession>
<sequence length="53" mass="6185">MAQPRVIAFHHNLAYLSICDWRNKINNNQMKPQIYFPEKYKLIPPSTVIPGMG</sequence>
<organism evidence="1">
    <name type="scientific">termite gut metagenome</name>
    <dbReference type="NCBI Taxonomy" id="433724"/>
    <lineage>
        <taxon>unclassified sequences</taxon>
        <taxon>metagenomes</taxon>
        <taxon>organismal metagenomes</taxon>
    </lineage>
</organism>
<protein>
    <submittedName>
        <fullName evidence="1">Uncharacterized protein</fullName>
    </submittedName>
</protein>
<name>A0A5J4SZ35_9ZZZZ</name>
<gene>
    <name evidence="1" type="ORF">EZS27_002097</name>
</gene>
<comment type="caution">
    <text evidence="1">The sequence shown here is derived from an EMBL/GenBank/DDBJ whole genome shotgun (WGS) entry which is preliminary data.</text>
</comment>
<reference evidence="1" key="1">
    <citation type="submission" date="2019-03" db="EMBL/GenBank/DDBJ databases">
        <title>Single cell metagenomics reveals metabolic interactions within the superorganism composed of flagellate Streblomastix strix and complex community of Bacteroidetes bacteria on its surface.</title>
        <authorList>
            <person name="Treitli S.C."/>
            <person name="Kolisko M."/>
            <person name="Husnik F."/>
            <person name="Keeling P."/>
            <person name="Hampl V."/>
        </authorList>
    </citation>
    <scope>NUCLEOTIDE SEQUENCE</scope>
    <source>
        <strain evidence="1">STM</strain>
    </source>
</reference>
<dbReference type="EMBL" id="SNRY01000027">
    <property type="protein sequence ID" value="KAA6350490.1"/>
    <property type="molecule type" value="Genomic_DNA"/>
</dbReference>
<evidence type="ECO:0000313" key="1">
    <source>
        <dbReference type="EMBL" id="KAA6350490.1"/>
    </source>
</evidence>
<dbReference type="AlphaFoldDB" id="A0A5J4SZ35"/>
<proteinExistence type="predicted"/>